<evidence type="ECO:0000313" key="1">
    <source>
        <dbReference type="EMBL" id="CAG8700506.1"/>
    </source>
</evidence>
<organism evidence="1 2">
    <name type="scientific">Racocetra persica</name>
    <dbReference type="NCBI Taxonomy" id="160502"/>
    <lineage>
        <taxon>Eukaryota</taxon>
        <taxon>Fungi</taxon>
        <taxon>Fungi incertae sedis</taxon>
        <taxon>Mucoromycota</taxon>
        <taxon>Glomeromycotina</taxon>
        <taxon>Glomeromycetes</taxon>
        <taxon>Diversisporales</taxon>
        <taxon>Gigasporaceae</taxon>
        <taxon>Racocetra</taxon>
    </lineage>
</organism>
<keyword evidence="2" id="KW-1185">Reference proteome</keyword>
<gene>
    <name evidence="1" type="ORF">RPERSI_LOCUS10002</name>
</gene>
<proteinExistence type="predicted"/>
<dbReference type="Proteomes" id="UP000789920">
    <property type="component" value="Unassembled WGS sequence"/>
</dbReference>
<feature type="non-terminal residue" evidence="1">
    <location>
        <position position="1"/>
    </location>
</feature>
<name>A0ACA9PAC3_9GLOM</name>
<evidence type="ECO:0000313" key="2">
    <source>
        <dbReference type="Proteomes" id="UP000789920"/>
    </source>
</evidence>
<protein>
    <submittedName>
        <fullName evidence="1">14299_t:CDS:1</fullName>
    </submittedName>
</protein>
<accession>A0ACA9PAC3</accession>
<sequence>YFTLSGLKTHIGALGGTEWGWMIFVVVVVMISKIFGYSVAAKATGFTYKDASTIGVFMSCKGAVDLIILNIGHDTKIINDKKIRCSNHKPTNSALLVVLAKFENLPAMMTLIQLLQSNQVSDNHFGSKINKVIKPISVHVLRLIELTQRMSAVMKFNEISETSLHDPIINTFSVFSLVSSVTVDAKLAVASPKDFCQEITEKVQDINANLVIIPWNGAGEIINAPIESDQSYSPHEKKRTSLQVANFIQDVFKETTIHASVGVFVDRGFGSTDDTRTLSYPMGYIRVFLPFFGGADDREALSFAFRLLDCPNVIVTVLRIIKSENPTDNDVALRSNNNSSEVQLETLDLEGENEQPSLKQKISTNNNYAAVRHLNGLDESFLEKHLKSRSGYPTRNPRISYQEIYSHTPLQTAVEHAKEIVNRKDLVIIGRSQHSIINEHYPHAEFKELIKNLENYGNDTQKSLGYVSETFLAGGITASFLILKAKQVKND</sequence>
<reference evidence="1" key="1">
    <citation type="submission" date="2021-06" db="EMBL/GenBank/DDBJ databases">
        <authorList>
            <person name="Kallberg Y."/>
            <person name="Tangrot J."/>
            <person name="Rosling A."/>
        </authorList>
    </citation>
    <scope>NUCLEOTIDE SEQUENCE</scope>
    <source>
        <strain evidence="1">MA461A</strain>
    </source>
</reference>
<comment type="caution">
    <text evidence="1">The sequence shown here is derived from an EMBL/GenBank/DDBJ whole genome shotgun (WGS) entry which is preliminary data.</text>
</comment>
<dbReference type="EMBL" id="CAJVQC010019341">
    <property type="protein sequence ID" value="CAG8700506.1"/>
    <property type="molecule type" value="Genomic_DNA"/>
</dbReference>